<proteinExistence type="predicted"/>
<gene>
    <name evidence="2" type="primary">LOC117577289</name>
</gene>
<keyword evidence="1" id="KW-1185">Reference proteome</keyword>
<accession>A0A6P8XXI6</accession>
<dbReference type="AlphaFoldDB" id="A0A6P8XXI6"/>
<evidence type="ECO:0000313" key="1">
    <source>
        <dbReference type="Proteomes" id="UP000515160"/>
    </source>
</evidence>
<dbReference type="OrthoDB" id="8004045at2759"/>
<dbReference type="RefSeq" id="XP_034118158.1">
    <property type="nucleotide sequence ID" value="XM_034262267.2"/>
</dbReference>
<organism evidence="1 2">
    <name type="scientific">Drosophila albomicans</name>
    <name type="common">Fruit fly</name>
    <dbReference type="NCBI Taxonomy" id="7291"/>
    <lineage>
        <taxon>Eukaryota</taxon>
        <taxon>Metazoa</taxon>
        <taxon>Ecdysozoa</taxon>
        <taxon>Arthropoda</taxon>
        <taxon>Hexapoda</taxon>
        <taxon>Insecta</taxon>
        <taxon>Pterygota</taxon>
        <taxon>Neoptera</taxon>
        <taxon>Endopterygota</taxon>
        <taxon>Diptera</taxon>
        <taxon>Brachycera</taxon>
        <taxon>Muscomorpha</taxon>
        <taxon>Ephydroidea</taxon>
        <taxon>Drosophilidae</taxon>
        <taxon>Drosophila</taxon>
    </lineage>
</organism>
<sequence>MSVEKQRKRLNNQLANMLTTLDTIRCRMQDTADESRRQQTAAASLIQRLPELKEELPQTEVKHQALQNQMSALANNDEQLLEILTQSIHKLGCNLYISRDSADERTLYRIDFTTNRYLVFGVENGQLSLLQISPAHPNFDNIKEFFSESQDLIGLLGSFGSAQ</sequence>
<dbReference type="GeneID" id="117577289"/>
<reference evidence="2" key="1">
    <citation type="submission" date="2025-08" db="UniProtKB">
        <authorList>
            <consortium name="RefSeq"/>
        </authorList>
    </citation>
    <scope>IDENTIFICATION</scope>
    <source>
        <strain evidence="2">15112-1751.03</strain>
        <tissue evidence="2">Whole Adult</tissue>
    </source>
</reference>
<protein>
    <submittedName>
        <fullName evidence="2">Uncharacterized protein LOC117577289</fullName>
    </submittedName>
</protein>
<evidence type="ECO:0000313" key="2">
    <source>
        <dbReference type="RefSeq" id="XP_034118158.1"/>
    </source>
</evidence>
<name>A0A6P8XXI6_DROAB</name>
<dbReference type="Proteomes" id="UP000515160">
    <property type="component" value="Chromosome X"/>
</dbReference>